<proteinExistence type="predicted"/>
<dbReference type="EMBL" id="JAHRHJ020000045">
    <property type="protein sequence ID" value="KAH9294512.1"/>
    <property type="molecule type" value="Genomic_DNA"/>
</dbReference>
<keyword evidence="3" id="KW-1185">Reference proteome</keyword>
<feature type="non-terminal residue" evidence="1">
    <location>
        <position position="51"/>
    </location>
</feature>
<evidence type="ECO:0000313" key="1">
    <source>
        <dbReference type="EMBL" id="KAH9294512.1"/>
    </source>
</evidence>
<dbReference type="AlphaFoldDB" id="A0AA38C600"/>
<accession>A0AA38C600</accession>
<sequence length="51" mass="5709">MDNCEKKGQHHIHFIEFASEILDLDSTISSSQSSWVPHAALICGASKESHW</sequence>
<reference evidence="1 3" key="1">
    <citation type="journal article" date="2021" name="Nat. Plants">
        <title>The Taxus genome provides insights into paclitaxel biosynthesis.</title>
        <authorList>
            <person name="Xiong X."/>
            <person name="Gou J."/>
            <person name="Liao Q."/>
            <person name="Li Y."/>
            <person name="Zhou Q."/>
            <person name="Bi G."/>
            <person name="Li C."/>
            <person name="Du R."/>
            <person name="Wang X."/>
            <person name="Sun T."/>
            <person name="Guo L."/>
            <person name="Liang H."/>
            <person name="Lu P."/>
            <person name="Wu Y."/>
            <person name="Zhang Z."/>
            <person name="Ro D.K."/>
            <person name="Shang Y."/>
            <person name="Huang S."/>
            <person name="Yan J."/>
        </authorList>
    </citation>
    <scope>NUCLEOTIDE SEQUENCE [LARGE SCALE GENOMIC DNA]</scope>
    <source>
        <strain evidence="1">Ta-2019</strain>
    </source>
</reference>
<feature type="non-terminal residue" evidence="1">
    <location>
        <position position="1"/>
    </location>
</feature>
<organism evidence="1 3">
    <name type="scientific">Taxus chinensis</name>
    <name type="common">Chinese yew</name>
    <name type="synonym">Taxus wallichiana var. chinensis</name>
    <dbReference type="NCBI Taxonomy" id="29808"/>
    <lineage>
        <taxon>Eukaryota</taxon>
        <taxon>Viridiplantae</taxon>
        <taxon>Streptophyta</taxon>
        <taxon>Embryophyta</taxon>
        <taxon>Tracheophyta</taxon>
        <taxon>Spermatophyta</taxon>
        <taxon>Pinopsida</taxon>
        <taxon>Pinidae</taxon>
        <taxon>Conifers II</taxon>
        <taxon>Cupressales</taxon>
        <taxon>Taxaceae</taxon>
        <taxon>Taxus</taxon>
    </lineage>
</organism>
<name>A0AA38C600_TAXCH</name>
<dbReference type="EMBL" id="JAHRHJ020000008">
    <property type="protein sequence ID" value="KAH9306214.1"/>
    <property type="molecule type" value="Genomic_DNA"/>
</dbReference>
<comment type="caution">
    <text evidence="1">The sequence shown here is derived from an EMBL/GenBank/DDBJ whole genome shotgun (WGS) entry which is preliminary data.</text>
</comment>
<evidence type="ECO:0000313" key="3">
    <source>
        <dbReference type="Proteomes" id="UP000824469"/>
    </source>
</evidence>
<gene>
    <name evidence="2" type="ORF">KI387_010618</name>
    <name evidence="1" type="ORF">KI387_040283</name>
</gene>
<evidence type="ECO:0000313" key="2">
    <source>
        <dbReference type="EMBL" id="KAH9306214.1"/>
    </source>
</evidence>
<dbReference type="Proteomes" id="UP000824469">
    <property type="component" value="Unassembled WGS sequence"/>
</dbReference>
<protein>
    <submittedName>
        <fullName evidence="1">Uncharacterized protein</fullName>
    </submittedName>
</protein>